<gene>
    <name evidence="2" type="ORF">B1H18_26475</name>
</gene>
<dbReference type="EMBL" id="MVFC01000030">
    <property type="protein sequence ID" value="OON73820.1"/>
    <property type="molecule type" value="Genomic_DNA"/>
</dbReference>
<protein>
    <submittedName>
        <fullName evidence="2">Alpha/beta hydrolase</fullName>
    </submittedName>
</protein>
<keyword evidence="2" id="KW-0378">Hydrolase</keyword>
<name>A0A1V4A3D4_9ACTN</name>
<dbReference type="AlphaFoldDB" id="A0A1V4A3D4"/>
<reference evidence="2 3" key="1">
    <citation type="submission" date="2017-02" db="EMBL/GenBank/DDBJ databases">
        <title>Draft Genome Sequence of Streptomyces tsukubaensis F601, a Producer of the immunosuppressant tacrolimus FK506.</title>
        <authorList>
            <person name="Zong G."/>
            <person name="Zhong C."/>
            <person name="Fu J."/>
            <person name="Qin R."/>
            <person name="Cao G."/>
        </authorList>
    </citation>
    <scope>NUCLEOTIDE SEQUENCE [LARGE SCALE GENOMIC DNA]</scope>
    <source>
        <strain evidence="2 3">F601</strain>
    </source>
</reference>
<dbReference type="Pfam" id="PF13788">
    <property type="entry name" value="DUF4180"/>
    <property type="match status" value="1"/>
</dbReference>
<keyword evidence="3" id="KW-1185">Reference proteome</keyword>
<evidence type="ECO:0000313" key="2">
    <source>
        <dbReference type="EMBL" id="OON73820.1"/>
    </source>
</evidence>
<organism evidence="2 3">
    <name type="scientific">Streptomyces tsukubensis</name>
    <dbReference type="NCBI Taxonomy" id="83656"/>
    <lineage>
        <taxon>Bacteria</taxon>
        <taxon>Bacillati</taxon>
        <taxon>Actinomycetota</taxon>
        <taxon>Actinomycetes</taxon>
        <taxon>Kitasatosporales</taxon>
        <taxon>Streptomycetaceae</taxon>
        <taxon>Streptomyces</taxon>
    </lineage>
</organism>
<sequence>MADLIEEHHGVPVLVCDSDGARISDVQDALDQLVGSAFQGAEVVAVPVERLDESFFDLRSGLAGDITQKLVNYRLRLVVVGDISGHLRAGSALEDLVRESNRGRHVWFVRDLDELFARLA</sequence>
<dbReference type="Proteomes" id="UP000190539">
    <property type="component" value="Unassembled WGS sequence"/>
</dbReference>
<feature type="domain" description="DUF4180" evidence="1">
    <location>
        <begin position="9"/>
        <end position="119"/>
    </location>
</feature>
<accession>A0A1V4A3D4</accession>
<dbReference type="OrthoDB" id="8595425at2"/>
<dbReference type="RefSeq" id="WP_077972112.1">
    <property type="nucleotide sequence ID" value="NZ_CP045178.1"/>
</dbReference>
<dbReference type="GO" id="GO:0016787">
    <property type="term" value="F:hydrolase activity"/>
    <property type="evidence" value="ECO:0007669"/>
    <property type="project" value="UniProtKB-KW"/>
</dbReference>
<evidence type="ECO:0000259" key="1">
    <source>
        <dbReference type="Pfam" id="PF13788"/>
    </source>
</evidence>
<proteinExistence type="predicted"/>
<evidence type="ECO:0000313" key="3">
    <source>
        <dbReference type="Proteomes" id="UP000190539"/>
    </source>
</evidence>
<dbReference type="InterPro" id="IPR025438">
    <property type="entry name" value="DUF4180"/>
</dbReference>
<comment type="caution">
    <text evidence="2">The sequence shown here is derived from an EMBL/GenBank/DDBJ whole genome shotgun (WGS) entry which is preliminary data.</text>
</comment>
<dbReference type="STRING" id="83656.B1H18_26475"/>